<dbReference type="OrthoDB" id="2420447at2759"/>
<dbReference type="Proteomes" id="UP000780801">
    <property type="component" value="Unassembled WGS sequence"/>
</dbReference>
<feature type="non-terminal residue" evidence="1">
    <location>
        <position position="1"/>
    </location>
</feature>
<proteinExistence type="predicted"/>
<feature type="non-terminal residue" evidence="1">
    <location>
        <position position="124"/>
    </location>
</feature>
<evidence type="ECO:0000313" key="2">
    <source>
        <dbReference type="Proteomes" id="UP000780801"/>
    </source>
</evidence>
<name>A0A9P6JYF0_9FUNG</name>
<keyword evidence="2" id="KW-1185">Reference proteome</keyword>
<accession>A0A9P6JYF0</accession>
<sequence length="124" mass="13737">QYAGSLAIKFFSSPMAQDFHESNTSSSDVRACFLKVDGNISKTLKKVRTDYEASGIPSSIKAILRIHLVLPGVQSVFPVTHVLGEDVMVYIRLDNLDSFFYGGIEANKDDMVTLKNLIRFVCTS</sequence>
<organism evidence="1 2">
    <name type="scientific">Lunasporangiospora selenospora</name>
    <dbReference type="NCBI Taxonomy" id="979761"/>
    <lineage>
        <taxon>Eukaryota</taxon>
        <taxon>Fungi</taxon>
        <taxon>Fungi incertae sedis</taxon>
        <taxon>Mucoromycota</taxon>
        <taxon>Mortierellomycotina</taxon>
        <taxon>Mortierellomycetes</taxon>
        <taxon>Mortierellales</taxon>
        <taxon>Mortierellaceae</taxon>
        <taxon>Lunasporangiospora</taxon>
    </lineage>
</organism>
<protein>
    <submittedName>
        <fullName evidence="1">Uncharacterized protein</fullName>
    </submittedName>
</protein>
<dbReference type="AlphaFoldDB" id="A0A9P6JYF0"/>
<evidence type="ECO:0000313" key="1">
    <source>
        <dbReference type="EMBL" id="KAF9537782.1"/>
    </source>
</evidence>
<reference evidence="1" key="1">
    <citation type="journal article" date="2020" name="Fungal Divers.">
        <title>Resolving the Mortierellaceae phylogeny through synthesis of multi-gene phylogenetics and phylogenomics.</title>
        <authorList>
            <person name="Vandepol N."/>
            <person name="Liber J."/>
            <person name="Desiro A."/>
            <person name="Na H."/>
            <person name="Kennedy M."/>
            <person name="Barry K."/>
            <person name="Grigoriev I.V."/>
            <person name="Miller A.N."/>
            <person name="O'Donnell K."/>
            <person name="Stajich J.E."/>
            <person name="Bonito G."/>
        </authorList>
    </citation>
    <scope>NUCLEOTIDE SEQUENCE</scope>
    <source>
        <strain evidence="1">KOD1015</strain>
    </source>
</reference>
<comment type="caution">
    <text evidence="1">The sequence shown here is derived from an EMBL/GenBank/DDBJ whole genome shotgun (WGS) entry which is preliminary data.</text>
</comment>
<gene>
    <name evidence="1" type="ORF">BGW38_010029</name>
</gene>
<dbReference type="EMBL" id="JAABOA010007769">
    <property type="protein sequence ID" value="KAF9537782.1"/>
    <property type="molecule type" value="Genomic_DNA"/>
</dbReference>